<feature type="signal peptide" evidence="2">
    <location>
        <begin position="1"/>
        <end position="37"/>
    </location>
</feature>
<name>A0A9K3K3W8_9STRA</name>
<dbReference type="OrthoDB" id="448649at2759"/>
<keyword evidence="5" id="KW-1185">Reference proteome</keyword>
<dbReference type="PANTHER" id="PTHR19316:SF18">
    <property type="entry name" value="HSP70-BINDING PROTEIN 1"/>
    <property type="match status" value="1"/>
</dbReference>
<keyword evidence="2" id="KW-0732">Signal</keyword>
<proteinExistence type="predicted"/>
<dbReference type="GO" id="GO:0005783">
    <property type="term" value="C:endoplasmic reticulum"/>
    <property type="evidence" value="ECO:0007669"/>
    <property type="project" value="TreeGrafter"/>
</dbReference>
<reference evidence="3" key="1">
    <citation type="journal article" date="2021" name="Sci. Rep.">
        <title>Diploid genomic architecture of Nitzschia inconspicua, an elite biomass production diatom.</title>
        <authorList>
            <person name="Oliver A."/>
            <person name="Podell S."/>
            <person name="Pinowska A."/>
            <person name="Traller J.C."/>
            <person name="Smith S.R."/>
            <person name="McClure R."/>
            <person name="Beliaev A."/>
            <person name="Bohutskyi P."/>
            <person name="Hill E.A."/>
            <person name="Rabines A."/>
            <person name="Zheng H."/>
            <person name="Allen L.Z."/>
            <person name="Kuo A."/>
            <person name="Grigoriev I.V."/>
            <person name="Allen A.E."/>
            <person name="Hazlebeck D."/>
            <person name="Allen E.E."/>
        </authorList>
    </citation>
    <scope>NUCLEOTIDE SEQUENCE</scope>
    <source>
        <strain evidence="3">Hildebrandi</strain>
    </source>
</reference>
<evidence type="ECO:0000256" key="1">
    <source>
        <dbReference type="SAM" id="MobiDB-lite"/>
    </source>
</evidence>
<sequence length="542" mass="60457">MAPAPSRATSSIRTIPTAVHMLLLLLLFVFCHHHVHFACVAKELEVTDEWQVVGENDTVPAGVHVRIDLSTGEKWVKLAINDDSDNEIDKDKKETATTTTSSSLLAVVNEDGSVDMQSQESSSAASSTTSSTNNYDFDMMHRTLSKLPDEEKNRMGGLPQLPQATETTKVTPEERKAFEERMLEIWIRRQEELASLQDQLMDLPAILRERIIAIDDYLKDPPHSLAKVDLDVELPEGVVTHIVSVLDDLQFQVSDIDMARDFHTMGGWPLLVSLLSDNAHVAVNTTIDGQSPTTQAKIRRIQALAAETMGTSVKNTGEFFPFAVESIVIDNGKRVTTAIDILIEVFCRRNHSDDWESRILLSKSIYAIGAMLRGNRLAQTYVFQQGGLEQLGQVYKSLSSKDHFSSATVKLVMRLSSLVSDILEDLQLHPELGDSATTKTIIDALTSKDWCDATQQAITSETYLPIKVQESILHSVATMGPYCQWGEADIKKIHASIERMKVEWMHDQDSFDMEHWEQLQRLAATAFAATEKKNESCGKMSN</sequence>
<protein>
    <recommendedName>
        <fullName evidence="6">Nucleotide exchange factor SIL1</fullName>
    </recommendedName>
</protein>
<comment type="caution">
    <text evidence="3">The sequence shown here is derived from an EMBL/GenBank/DDBJ whole genome shotgun (WGS) entry which is preliminary data.</text>
</comment>
<dbReference type="AlphaFoldDB" id="A0A9K3K3W8"/>
<dbReference type="Proteomes" id="UP000693970">
    <property type="component" value="Unassembled WGS sequence"/>
</dbReference>
<evidence type="ECO:0000313" key="3">
    <source>
        <dbReference type="EMBL" id="KAG7336503.1"/>
    </source>
</evidence>
<dbReference type="PANTHER" id="PTHR19316">
    <property type="entry name" value="PROTEIN FOLDING REGULATOR"/>
    <property type="match status" value="1"/>
</dbReference>
<organism evidence="3 5">
    <name type="scientific">Nitzschia inconspicua</name>
    <dbReference type="NCBI Taxonomy" id="303405"/>
    <lineage>
        <taxon>Eukaryota</taxon>
        <taxon>Sar</taxon>
        <taxon>Stramenopiles</taxon>
        <taxon>Ochrophyta</taxon>
        <taxon>Bacillariophyta</taxon>
        <taxon>Bacillariophyceae</taxon>
        <taxon>Bacillariophycidae</taxon>
        <taxon>Bacillariales</taxon>
        <taxon>Bacillariaceae</taxon>
        <taxon>Nitzschia</taxon>
    </lineage>
</organism>
<dbReference type="GO" id="GO:0000774">
    <property type="term" value="F:adenyl-nucleotide exchange factor activity"/>
    <property type="evidence" value="ECO:0007669"/>
    <property type="project" value="TreeGrafter"/>
</dbReference>
<feature type="region of interest" description="Disordered" evidence="1">
    <location>
        <begin position="113"/>
        <end position="138"/>
    </location>
</feature>
<accession>A0A9K3K3W8</accession>
<evidence type="ECO:0000313" key="5">
    <source>
        <dbReference type="Proteomes" id="UP000693970"/>
    </source>
</evidence>
<feature type="chain" id="PRO_5039882911" description="Nucleotide exchange factor SIL1" evidence="2">
    <location>
        <begin position="38"/>
        <end position="542"/>
    </location>
</feature>
<dbReference type="EMBL" id="JAGRRH010000005">
    <property type="protein sequence ID" value="KAG7370046.1"/>
    <property type="molecule type" value="Genomic_DNA"/>
</dbReference>
<evidence type="ECO:0000256" key="2">
    <source>
        <dbReference type="SAM" id="SignalP"/>
    </source>
</evidence>
<feature type="compositionally biased region" description="Low complexity" evidence="1">
    <location>
        <begin position="121"/>
        <end position="132"/>
    </location>
</feature>
<evidence type="ECO:0000313" key="4">
    <source>
        <dbReference type="EMBL" id="KAG7370046.1"/>
    </source>
</evidence>
<reference evidence="3" key="2">
    <citation type="submission" date="2021-04" db="EMBL/GenBank/DDBJ databases">
        <authorList>
            <person name="Podell S."/>
        </authorList>
    </citation>
    <scope>NUCLEOTIDE SEQUENCE</scope>
    <source>
        <strain evidence="3">Hildebrandi</strain>
    </source>
</reference>
<dbReference type="EMBL" id="JAGRRH010000121">
    <property type="protein sequence ID" value="KAG7336503.1"/>
    <property type="molecule type" value="Genomic_DNA"/>
</dbReference>
<evidence type="ECO:0008006" key="6">
    <source>
        <dbReference type="Google" id="ProtNLM"/>
    </source>
</evidence>
<gene>
    <name evidence="4" type="ORF">IV203_027792</name>
    <name evidence="3" type="ORF">IV203_038848</name>
</gene>
<dbReference type="InterPro" id="IPR050693">
    <property type="entry name" value="Hsp70_NEF-Inhibitors"/>
</dbReference>